<keyword evidence="2" id="KW-0479">Metal-binding</keyword>
<dbReference type="InterPro" id="IPR001041">
    <property type="entry name" value="2Fe-2S_ferredoxin-type"/>
</dbReference>
<accession>A0A382NJI8</accession>
<feature type="non-terminal residue" evidence="7">
    <location>
        <position position="1"/>
    </location>
</feature>
<keyword evidence="5" id="KW-0408">Iron</keyword>
<dbReference type="PROSITE" id="PS51387">
    <property type="entry name" value="FAD_PCMH"/>
    <property type="match status" value="1"/>
</dbReference>
<dbReference type="PANTHER" id="PTHR45444">
    <property type="entry name" value="XANTHINE DEHYDROGENASE"/>
    <property type="match status" value="1"/>
</dbReference>
<dbReference type="InterPro" id="IPR036884">
    <property type="entry name" value="2Fe-2S-bd_dom_sf"/>
</dbReference>
<evidence type="ECO:0000256" key="3">
    <source>
        <dbReference type="ARBA" id="ARBA00022827"/>
    </source>
</evidence>
<dbReference type="AlphaFoldDB" id="A0A382NJI8"/>
<protein>
    <recommendedName>
        <fullName evidence="6">FAD-binding PCMH-type domain-containing protein</fullName>
    </recommendedName>
</protein>
<proteinExistence type="predicted"/>
<feature type="non-terminal residue" evidence="7">
    <location>
        <position position="274"/>
    </location>
</feature>
<dbReference type="GO" id="GO:0071949">
    <property type="term" value="F:FAD binding"/>
    <property type="evidence" value="ECO:0007669"/>
    <property type="project" value="InterPro"/>
</dbReference>
<name>A0A382NJI8_9ZZZZ</name>
<sequence length="274" mass="30899">MPTSDTIKFVHEGKIIEVKNLDTNQTLLEFIRENLNKRGCKSGCDEAACGACIVVIGTYIPEKNDIQYQAINSCIFLTPNLNGKQLIVVENLASKNGKLHPVQEALIKHNAQQCGGCTSGFCMSLFAMFKSYSKFDDHIIKENLSSNLCRCCGYQCYVDACKSLSNKKKIDDFSRNKRDTIKLLKKIQKESIVLYKDGKRYFAPRYINELKQIIKKNPEATILSGGTDVGLTITKERKDINTIIYLNSINELNYIRRNNKYIEIGATTPLSTIS</sequence>
<reference evidence="7" key="1">
    <citation type="submission" date="2018-05" db="EMBL/GenBank/DDBJ databases">
        <authorList>
            <person name="Lanie J.A."/>
            <person name="Ng W.-L."/>
            <person name="Kazmierczak K.M."/>
            <person name="Andrzejewski T.M."/>
            <person name="Davidsen T.M."/>
            <person name="Wayne K.J."/>
            <person name="Tettelin H."/>
            <person name="Glass J.I."/>
            <person name="Rusch D."/>
            <person name="Podicherti R."/>
            <person name="Tsui H.-C.T."/>
            <person name="Winkler M.E."/>
        </authorList>
    </citation>
    <scope>NUCLEOTIDE SEQUENCE</scope>
</reference>
<dbReference type="Gene3D" id="1.10.150.120">
    <property type="entry name" value="[2Fe-2S]-binding domain"/>
    <property type="match status" value="1"/>
</dbReference>
<evidence type="ECO:0000256" key="5">
    <source>
        <dbReference type="ARBA" id="ARBA00023004"/>
    </source>
</evidence>
<dbReference type="PROSITE" id="PS00197">
    <property type="entry name" value="2FE2S_FER_1"/>
    <property type="match status" value="1"/>
</dbReference>
<evidence type="ECO:0000256" key="2">
    <source>
        <dbReference type="ARBA" id="ARBA00022723"/>
    </source>
</evidence>
<dbReference type="InterPro" id="IPR002346">
    <property type="entry name" value="Mopterin_DH_FAD-bd"/>
</dbReference>
<dbReference type="InterPro" id="IPR016166">
    <property type="entry name" value="FAD-bd_PCMH"/>
</dbReference>
<dbReference type="Gene3D" id="3.30.43.10">
    <property type="entry name" value="Uridine Diphospho-n-acetylenolpyruvylglucosamine Reductase, domain 2"/>
    <property type="match status" value="1"/>
</dbReference>
<dbReference type="InterPro" id="IPR036010">
    <property type="entry name" value="2Fe-2S_ferredoxin-like_sf"/>
</dbReference>
<feature type="domain" description="FAD-binding PCMH-type" evidence="6">
    <location>
        <begin position="194"/>
        <end position="274"/>
    </location>
</feature>
<organism evidence="7">
    <name type="scientific">marine metagenome</name>
    <dbReference type="NCBI Taxonomy" id="408172"/>
    <lineage>
        <taxon>unclassified sequences</taxon>
        <taxon>metagenomes</taxon>
        <taxon>ecological metagenomes</taxon>
    </lineage>
</organism>
<dbReference type="Pfam" id="PF00941">
    <property type="entry name" value="FAD_binding_5"/>
    <property type="match status" value="1"/>
</dbReference>
<dbReference type="Pfam" id="PF01799">
    <property type="entry name" value="Fer2_2"/>
    <property type="match status" value="1"/>
</dbReference>
<dbReference type="EMBL" id="UINC01100642">
    <property type="protein sequence ID" value="SVC60850.1"/>
    <property type="molecule type" value="Genomic_DNA"/>
</dbReference>
<gene>
    <name evidence="7" type="ORF">METZ01_LOCUS313704</name>
</gene>
<evidence type="ECO:0000256" key="4">
    <source>
        <dbReference type="ARBA" id="ARBA00023002"/>
    </source>
</evidence>
<keyword evidence="1" id="KW-0285">Flavoprotein</keyword>
<dbReference type="PANTHER" id="PTHR45444:SF3">
    <property type="entry name" value="XANTHINE DEHYDROGENASE"/>
    <property type="match status" value="1"/>
</dbReference>
<evidence type="ECO:0000259" key="6">
    <source>
        <dbReference type="PROSITE" id="PS51387"/>
    </source>
</evidence>
<dbReference type="CDD" id="cd00207">
    <property type="entry name" value="fer2"/>
    <property type="match status" value="1"/>
</dbReference>
<dbReference type="Gene3D" id="3.10.20.30">
    <property type="match status" value="1"/>
</dbReference>
<dbReference type="GO" id="GO:0016491">
    <property type="term" value="F:oxidoreductase activity"/>
    <property type="evidence" value="ECO:0007669"/>
    <property type="project" value="UniProtKB-KW"/>
</dbReference>
<evidence type="ECO:0000256" key="1">
    <source>
        <dbReference type="ARBA" id="ARBA00022630"/>
    </source>
</evidence>
<dbReference type="InterPro" id="IPR002888">
    <property type="entry name" value="2Fe-2S-bd"/>
</dbReference>
<dbReference type="Pfam" id="PF00111">
    <property type="entry name" value="Fer2"/>
    <property type="match status" value="1"/>
</dbReference>
<keyword evidence="3" id="KW-0274">FAD</keyword>
<dbReference type="GO" id="GO:0051537">
    <property type="term" value="F:2 iron, 2 sulfur cluster binding"/>
    <property type="evidence" value="ECO:0007669"/>
    <property type="project" value="InterPro"/>
</dbReference>
<evidence type="ECO:0000313" key="7">
    <source>
        <dbReference type="EMBL" id="SVC60850.1"/>
    </source>
</evidence>
<dbReference type="SUPFAM" id="SSF54292">
    <property type="entry name" value="2Fe-2S ferredoxin-like"/>
    <property type="match status" value="1"/>
</dbReference>
<dbReference type="InterPro" id="IPR016167">
    <property type="entry name" value="FAD-bd_PCMH_sub1"/>
</dbReference>
<dbReference type="GO" id="GO:0005506">
    <property type="term" value="F:iron ion binding"/>
    <property type="evidence" value="ECO:0007669"/>
    <property type="project" value="InterPro"/>
</dbReference>
<dbReference type="InterPro" id="IPR012675">
    <property type="entry name" value="Beta-grasp_dom_sf"/>
</dbReference>
<dbReference type="SUPFAM" id="SSF47741">
    <property type="entry name" value="CO dehydrogenase ISP C-domain like"/>
    <property type="match status" value="1"/>
</dbReference>
<keyword evidence="4" id="KW-0560">Oxidoreductase</keyword>
<dbReference type="InterPro" id="IPR006058">
    <property type="entry name" value="2Fe2S_fd_BS"/>
</dbReference>
<dbReference type="InterPro" id="IPR016208">
    <property type="entry name" value="Ald_Oxase/xanthine_DH-like"/>
</dbReference>
<dbReference type="InterPro" id="IPR036318">
    <property type="entry name" value="FAD-bd_PCMH-like_sf"/>
</dbReference>
<dbReference type="SUPFAM" id="SSF56176">
    <property type="entry name" value="FAD-binding/transporter-associated domain-like"/>
    <property type="match status" value="1"/>
</dbReference>